<protein>
    <recommendedName>
        <fullName evidence="1">DUF7806 domain-containing protein</fullName>
    </recommendedName>
</protein>
<reference evidence="2 3" key="1">
    <citation type="journal article" date="2013" name="Front. Plant Sci.">
        <title>The Reference Genome of the Halophytic Plant Eutrema salsugineum.</title>
        <authorList>
            <person name="Yang R."/>
            <person name="Jarvis D.E."/>
            <person name="Chen H."/>
            <person name="Beilstein M.A."/>
            <person name="Grimwood J."/>
            <person name="Jenkins J."/>
            <person name="Shu S."/>
            <person name="Prochnik S."/>
            <person name="Xin M."/>
            <person name="Ma C."/>
            <person name="Schmutz J."/>
            <person name="Wing R.A."/>
            <person name="Mitchell-Olds T."/>
            <person name="Schumaker K.S."/>
            <person name="Wang X."/>
        </authorList>
    </citation>
    <scope>NUCLEOTIDE SEQUENCE [LARGE SCALE GENOMIC DNA]</scope>
</reference>
<dbReference type="eggNOG" id="ENOG502QPWA">
    <property type="taxonomic scope" value="Eukaryota"/>
</dbReference>
<dbReference type="EMBL" id="KI517881">
    <property type="protein sequence ID" value="ESQ29178.1"/>
    <property type="molecule type" value="Genomic_DNA"/>
</dbReference>
<dbReference type="Gramene" id="ESQ29178">
    <property type="protein sequence ID" value="ESQ29178"/>
    <property type="gene ID" value="EUTSA_v10023995mg"/>
</dbReference>
<proteinExistence type="predicted"/>
<organism evidence="2 3">
    <name type="scientific">Eutrema salsugineum</name>
    <name type="common">Saltwater cress</name>
    <name type="synonym">Sisymbrium salsugineum</name>
    <dbReference type="NCBI Taxonomy" id="72664"/>
    <lineage>
        <taxon>Eukaryota</taxon>
        <taxon>Viridiplantae</taxon>
        <taxon>Streptophyta</taxon>
        <taxon>Embryophyta</taxon>
        <taxon>Tracheophyta</taxon>
        <taxon>Spermatophyta</taxon>
        <taxon>Magnoliopsida</taxon>
        <taxon>eudicotyledons</taxon>
        <taxon>Gunneridae</taxon>
        <taxon>Pentapetalae</taxon>
        <taxon>rosids</taxon>
        <taxon>malvids</taxon>
        <taxon>Brassicales</taxon>
        <taxon>Brassicaceae</taxon>
        <taxon>Eutremeae</taxon>
        <taxon>Eutrema</taxon>
    </lineage>
</organism>
<evidence type="ECO:0000259" key="1">
    <source>
        <dbReference type="Pfam" id="PF25091"/>
    </source>
</evidence>
<dbReference type="PANTHER" id="PTHR35489:SF2">
    <property type="entry name" value="TITAN9"/>
    <property type="match status" value="1"/>
</dbReference>
<feature type="domain" description="DUF7806" evidence="1">
    <location>
        <begin position="153"/>
        <end position="197"/>
    </location>
</feature>
<dbReference type="InterPro" id="IPR056708">
    <property type="entry name" value="DUF7806"/>
</dbReference>
<keyword evidence="3" id="KW-1185">Reference proteome</keyword>
<feature type="non-terminal residue" evidence="2">
    <location>
        <position position="1"/>
    </location>
</feature>
<dbReference type="AlphaFoldDB" id="V4KP97"/>
<evidence type="ECO:0000313" key="3">
    <source>
        <dbReference type="Proteomes" id="UP000030689"/>
    </source>
</evidence>
<sequence length="201" mass="22941">SEALIQPLRSENKNLQEIVKNLRNENTLIRHVNHITVLICPDVFIELLYLEKQHKTLSEEVVKLKELVQEGKTSETAQVTTRSKRKRSRVSEDMVETDMVSPLISKYHKATETLLVSQPQCCKTTYDGSSSLRSLATRKAPMLNFSPSLLTITESGLLYKVVSLGTFQRLGPKWMKDVIKFHTSMCPVFFERVSRLTKGKC</sequence>
<evidence type="ECO:0000313" key="2">
    <source>
        <dbReference type="EMBL" id="ESQ29178.1"/>
    </source>
</evidence>
<accession>V4KP97</accession>
<gene>
    <name evidence="2" type="ORF">EUTSA_v10023995mg</name>
</gene>
<dbReference type="Pfam" id="PF25091">
    <property type="entry name" value="DUF7806"/>
    <property type="match status" value="1"/>
</dbReference>
<dbReference type="STRING" id="72664.V4KP97"/>
<dbReference type="GO" id="GO:0009793">
    <property type="term" value="P:embryo development ending in seed dormancy"/>
    <property type="evidence" value="ECO:0007669"/>
    <property type="project" value="EnsemblPlants"/>
</dbReference>
<dbReference type="GO" id="GO:0009960">
    <property type="term" value="P:endosperm development"/>
    <property type="evidence" value="ECO:0007669"/>
    <property type="project" value="EnsemblPlants"/>
</dbReference>
<dbReference type="PANTHER" id="PTHR35489">
    <property type="entry name" value="TITAN9"/>
    <property type="match status" value="1"/>
</dbReference>
<dbReference type="KEGG" id="eus:EUTSA_v10023995mg"/>
<name>V4KP97_EUTSA</name>
<dbReference type="Proteomes" id="UP000030689">
    <property type="component" value="Unassembled WGS sequence"/>
</dbReference>